<reference evidence="1 2" key="1">
    <citation type="journal article" date="2023" name="Elife">
        <title>Identification of key yeast species and microbe-microbe interactions impacting larval growth of Drosophila in the wild.</title>
        <authorList>
            <person name="Mure A."/>
            <person name="Sugiura Y."/>
            <person name="Maeda R."/>
            <person name="Honda K."/>
            <person name="Sakurai N."/>
            <person name="Takahashi Y."/>
            <person name="Watada M."/>
            <person name="Katoh T."/>
            <person name="Gotoh A."/>
            <person name="Gotoh Y."/>
            <person name="Taniguchi I."/>
            <person name="Nakamura K."/>
            <person name="Hayashi T."/>
            <person name="Katayama T."/>
            <person name="Uemura T."/>
            <person name="Hattori Y."/>
        </authorList>
    </citation>
    <scope>NUCLEOTIDE SEQUENCE [LARGE SCALE GENOMIC DNA]</scope>
    <source>
        <strain evidence="1 2">SB-73</strain>
    </source>
</reference>
<accession>A0AAV5RKX7</accession>
<dbReference type="Proteomes" id="UP001362899">
    <property type="component" value="Unassembled WGS sequence"/>
</dbReference>
<dbReference type="EMBL" id="BTGC01000008">
    <property type="protein sequence ID" value="GMM52179.1"/>
    <property type="molecule type" value="Genomic_DNA"/>
</dbReference>
<evidence type="ECO:0000313" key="2">
    <source>
        <dbReference type="Proteomes" id="UP001362899"/>
    </source>
</evidence>
<organism evidence="1 2">
    <name type="scientific">Starmerella bacillaris</name>
    <name type="common">Yeast</name>
    <name type="synonym">Candida zemplinina</name>
    <dbReference type="NCBI Taxonomy" id="1247836"/>
    <lineage>
        <taxon>Eukaryota</taxon>
        <taxon>Fungi</taxon>
        <taxon>Dikarya</taxon>
        <taxon>Ascomycota</taxon>
        <taxon>Saccharomycotina</taxon>
        <taxon>Dipodascomycetes</taxon>
        <taxon>Dipodascales</taxon>
        <taxon>Trichomonascaceae</taxon>
        <taxon>Starmerella</taxon>
    </lineage>
</organism>
<evidence type="ECO:0000313" key="1">
    <source>
        <dbReference type="EMBL" id="GMM52179.1"/>
    </source>
</evidence>
<protein>
    <submittedName>
        <fullName evidence="1">Uncharacterized protein</fullName>
    </submittedName>
</protein>
<keyword evidence="2" id="KW-1185">Reference proteome</keyword>
<name>A0AAV5RKX7_STABA</name>
<dbReference type="AlphaFoldDB" id="A0AAV5RKX7"/>
<sequence length="180" mass="20756">MSCTSDVALMPLRISQKNSDLTYNLQTPLEELIERVHKNNEEIAIPDLCDPSESEVGSHTSLSEHNRHTIVSQPKIQGVYKTADCENDTFYYGNIDPRYNVLDRLLAVQKELNIDDPIEVPSELRVLFMKMSMKKTNKIQESYLDRCERSYWILTYMDLIGDLYAKITASQGINSNKQYI</sequence>
<gene>
    <name evidence="1" type="ORF">DASB73_031420</name>
</gene>
<comment type="caution">
    <text evidence="1">The sequence shown here is derived from an EMBL/GenBank/DDBJ whole genome shotgun (WGS) entry which is preliminary data.</text>
</comment>
<proteinExistence type="predicted"/>